<dbReference type="InterPro" id="IPR036388">
    <property type="entry name" value="WH-like_DNA-bd_sf"/>
</dbReference>
<dbReference type="Pfam" id="PF12802">
    <property type="entry name" value="MarR_2"/>
    <property type="match status" value="1"/>
</dbReference>
<dbReference type="InterPro" id="IPR039422">
    <property type="entry name" value="MarR/SlyA-like"/>
</dbReference>
<dbReference type="PANTHER" id="PTHR33164:SF106">
    <property type="entry name" value="TRANSCRIPTIONAL REGULATORY PROTEIN"/>
    <property type="match status" value="1"/>
</dbReference>
<sequence length="152" mass="16456">MSDTPAAQARAALQRQLVLAILGNERVARRHGLLVTDLQTLHLLVLRDDVRTPRQISDTTGMPTSTVTKLIDRLEAAGYVRRASDPSDRRRTVLELVPEAIAPLTALYGGADEALDGLSAAFSPEELEVVVRYLDAVSDFYSLPGTGWSATA</sequence>
<dbReference type="PROSITE" id="PS50995">
    <property type="entry name" value="HTH_MARR_2"/>
    <property type="match status" value="1"/>
</dbReference>
<dbReference type="GO" id="GO:0006950">
    <property type="term" value="P:response to stress"/>
    <property type="evidence" value="ECO:0007669"/>
    <property type="project" value="TreeGrafter"/>
</dbReference>
<evidence type="ECO:0000313" key="3">
    <source>
        <dbReference type="Proteomes" id="UP000664382"/>
    </source>
</evidence>
<dbReference type="Proteomes" id="UP000664382">
    <property type="component" value="Unassembled WGS sequence"/>
</dbReference>
<gene>
    <name evidence="2" type="ORF">J4H92_10780</name>
</gene>
<proteinExistence type="predicted"/>
<evidence type="ECO:0000259" key="1">
    <source>
        <dbReference type="PROSITE" id="PS50995"/>
    </source>
</evidence>
<dbReference type="InterPro" id="IPR036390">
    <property type="entry name" value="WH_DNA-bd_sf"/>
</dbReference>
<keyword evidence="3" id="KW-1185">Reference proteome</keyword>
<comment type="caution">
    <text evidence="2">The sequence shown here is derived from an EMBL/GenBank/DDBJ whole genome shotgun (WGS) entry which is preliminary data.</text>
</comment>
<dbReference type="SMART" id="SM00347">
    <property type="entry name" value="HTH_MARR"/>
    <property type="match status" value="1"/>
</dbReference>
<organism evidence="2 3">
    <name type="scientific">Leucobacter weissii</name>
    <dbReference type="NCBI Taxonomy" id="1983706"/>
    <lineage>
        <taxon>Bacteria</taxon>
        <taxon>Bacillati</taxon>
        <taxon>Actinomycetota</taxon>
        <taxon>Actinomycetes</taxon>
        <taxon>Micrococcales</taxon>
        <taxon>Microbacteriaceae</taxon>
        <taxon>Leucobacter</taxon>
    </lineage>
</organism>
<protein>
    <submittedName>
        <fullName evidence="2">MarR family transcriptional regulator</fullName>
    </submittedName>
</protein>
<name>A0A939MP84_9MICO</name>
<dbReference type="EMBL" id="JAGDYM010000011">
    <property type="protein sequence ID" value="MBO1902432.1"/>
    <property type="molecule type" value="Genomic_DNA"/>
</dbReference>
<dbReference type="AlphaFoldDB" id="A0A939MP84"/>
<dbReference type="Gene3D" id="1.10.10.10">
    <property type="entry name" value="Winged helix-like DNA-binding domain superfamily/Winged helix DNA-binding domain"/>
    <property type="match status" value="1"/>
</dbReference>
<dbReference type="RefSeq" id="WP_208098187.1">
    <property type="nucleotide sequence ID" value="NZ_JAGDYM010000011.1"/>
</dbReference>
<dbReference type="PRINTS" id="PR00598">
    <property type="entry name" value="HTHMARR"/>
</dbReference>
<evidence type="ECO:0000313" key="2">
    <source>
        <dbReference type="EMBL" id="MBO1902432.1"/>
    </source>
</evidence>
<dbReference type="InterPro" id="IPR000835">
    <property type="entry name" value="HTH_MarR-typ"/>
</dbReference>
<dbReference type="PANTHER" id="PTHR33164">
    <property type="entry name" value="TRANSCRIPTIONAL REGULATOR, MARR FAMILY"/>
    <property type="match status" value="1"/>
</dbReference>
<dbReference type="SUPFAM" id="SSF46785">
    <property type="entry name" value="Winged helix' DNA-binding domain"/>
    <property type="match status" value="1"/>
</dbReference>
<dbReference type="GO" id="GO:0003700">
    <property type="term" value="F:DNA-binding transcription factor activity"/>
    <property type="evidence" value="ECO:0007669"/>
    <property type="project" value="InterPro"/>
</dbReference>
<reference evidence="2" key="1">
    <citation type="submission" date="2021-03" db="EMBL/GenBank/DDBJ databases">
        <title>Leucobacter chromiisoli sp. nov., isolated from chromium-containing soil of chemical plant.</title>
        <authorList>
            <person name="Xu Z."/>
        </authorList>
    </citation>
    <scope>NUCLEOTIDE SEQUENCE</scope>
    <source>
        <strain evidence="2">S27</strain>
    </source>
</reference>
<feature type="domain" description="HTH marR-type" evidence="1">
    <location>
        <begin position="3"/>
        <end position="139"/>
    </location>
</feature>
<accession>A0A939MP84</accession>